<protein>
    <recommendedName>
        <fullName evidence="3">Fibronectin type-III domain-containing protein</fullName>
    </recommendedName>
</protein>
<dbReference type="SUPFAM" id="SSF49265">
    <property type="entry name" value="Fibronectin type III"/>
    <property type="match status" value="2"/>
</dbReference>
<dbReference type="GO" id="GO:0000272">
    <property type="term" value="P:polysaccharide catabolic process"/>
    <property type="evidence" value="ECO:0007669"/>
    <property type="project" value="UniProtKB-KW"/>
</dbReference>
<organism evidence="4 5">
    <name type="scientific">Salinibacterium xinjiangense</name>
    <dbReference type="NCBI Taxonomy" id="386302"/>
    <lineage>
        <taxon>Bacteria</taxon>
        <taxon>Bacillati</taxon>
        <taxon>Actinomycetota</taxon>
        <taxon>Actinomycetes</taxon>
        <taxon>Micrococcales</taxon>
        <taxon>Microbacteriaceae</taxon>
        <taxon>Salinibacterium</taxon>
    </lineage>
</organism>
<keyword evidence="1" id="KW-0378">Hydrolase</keyword>
<dbReference type="EMBL" id="OCST01000003">
    <property type="protein sequence ID" value="SOE65431.1"/>
    <property type="molecule type" value="Genomic_DNA"/>
</dbReference>
<keyword evidence="2" id="KW-0624">Polysaccharide degradation</keyword>
<dbReference type="InterPro" id="IPR013783">
    <property type="entry name" value="Ig-like_fold"/>
</dbReference>
<dbReference type="RefSeq" id="WP_097060943.1">
    <property type="nucleotide sequence ID" value="NZ_BMLC01000001.1"/>
</dbReference>
<name>A0A2C8ZKG5_9MICO</name>
<dbReference type="Pfam" id="PF17963">
    <property type="entry name" value="Big_9"/>
    <property type="match status" value="5"/>
</dbReference>
<evidence type="ECO:0000256" key="1">
    <source>
        <dbReference type="ARBA" id="ARBA00023295"/>
    </source>
</evidence>
<evidence type="ECO:0000313" key="4">
    <source>
        <dbReference type="EMBL" id="SOE65431.1"/>
    </source>
</evidence>
<dbReference type="OrthoDB" id="5241356at2"/>
<evidence type="ECO:0000313" key="5">
    <source>
        <dbReference type="Proteomes" id="UP000219440"/>
    </source>
</evidence>
<accession>A0A2C8ZKG5</accession>
<dbReference type="InterPro" id="IPR036116">
    <property type="entry name" value="FN3_sf"/>
</dbReference>
<dbReference type="PROSITE" id="PS50853">
    <property type="entry name" value="FN3"/>
    <property type="match status" value="1"/>
</dbReference>
<keyword evidence="2" id="KW-0119">Carbohydrate metabolism</keyword>
<evidence type="ECO:0000256" key="2">
    <source>
        <dbReference type="ARBA" id="ARBA00023326"/>
    </source>
</evidence>
<keyword evidence="1" id="KW-0326">Glycosidase</keyword>
<dbReference type="SMART" id="SM00060">
    <property type="entry name" value="FN3"/>
    <property type="match status" value="2"/>
</dbReference>
<dbReference type="CDD" id="cd00063">
    <property type="entry name" value="FN3"/>
    <property type="match status" value="1"/>
</dbReference>
<dbReference type="NCBIfam" id="NF012211">
    <property type="entry name" value="tand_rpt_95"/>
    <property type="match status" value="1"/>
</dbReference>
<reference evidence="4 5" key="1">
    <citation type="submission" date="2017-09" db="EMBL/GenBank/DDBJ databases">
        <authorList>
            <person name="Ehlers B."/>
            <person name="Leendertz F.H."/>
        </authorList>
    </citation>
    <scope>NUCLEOTIDE SEQUENCE [LARGE SCALE GENOMIC DNA]</scope>
    <source>
        <strain evidence="4 5">CGMCC 1.05381</strain>
    </source>
</reference>
<sequence length="1967" mass="205438">MLRKWLATHASTAISVTSGVAIAALVATIAIVSTGYSAQRLDLGDGSVWVANSQQQAIGRANPEVLELNTVVATTGNDVDVLQRGTTVLLFDRSEIKIDIVDPATSLVTDSVPLPPDQPEVYLAGDNVIVFAEGTGELWIVSTESFRNFDAESESTLSLGKGAAVSVDPDGLLFAYSPVTSLVYSVDAAKSGAVQSSQRVRLAAADASVVLTSVAGRWAILDLDANMLYLDGRTVDLTALVGDSSSVTVQWASSAGDRVLVGYSGGLISVPLSGATAMNLTDGQSGIAARPLVLDGCEFASWTNGTSWRRCLDAGGDGTTVALDAVTANAQLAFVTNGDSAVLNDRRTGRTWAVQRAGQLINNWDDLIATDDQQPQEQQNDDSLQPEVEVIQEPPVAIDDSFGARPGRATVLPVLLNDYDPNGDVLVVGDVAPIDESIGRIDLINERQQIQLTLNAGATGQISFPYSITDGRGGTASATVVVTMRTPGENSAPAQVRSTKTVVVEGGRVTTQVLADWIDPDGDAFYLTNASVAPPAAVTYKPNGTVTYSDAGSGGDLAIVALLVSDGSAEGSGTLSVSIRASGKVDIIPDPFVVLVSAGEERTISPLDHVRGGSGILRLSSVPAKPDVTITPSYETGTFRFTSSQVRSHYLEYVVTDGNLTVTGLVRVDVVSPPEANTRPITVPKTVFVRTLQSERIDVASTDVDPAGGVLLVTGLMNLPGNSGVRAEILDQRVVRVSLDRPLDNGPVSFNYRISNGLAEAEGVITVIQIPALTRIQPPIANDDNVTVRVGDAIDIPVLSNDEHPDGLTLTLQPVLDQALPENSGLLFASGRVLRYLAPDKTGNFTAAYRVTGPDGQAATGLVRISVREADAATNNAPVPTTVTARVIAGESVRVRIPLSGIDPDGDSVQLLGQSTNPDKGSVSAVEDDTFVYDAGDYSAGTDSFTYTVIDSLGARATGIVRIGISPRLEGARNPVAIADEVTVRPGFTVSVQALANDSDPDGSPLVITGAMPNDEVTTAVIVGTDIVEITPPALPGSYGVIYTIENDKGGTSQNFIRVIVDPGAPLSYPIATDSILTLSDVLNRPRVTVDVLANVFFADGDSRSLGLSVYPGYSANARVTSDKRIEVTVAEKSQIIPFRLTHPDDRNVFSFAFIRVPGLNDALPQLDRRAPALKVVSESELTIDINDYVIAVGGKQVRLTDSSTVQATHSNGRSLVSDQYTLRFTSADRYFGPASISFEVTDGTSASDPNGRKSILVLPITVSPRVNQPPEFGGAVIEFEPGEGRDIDLLKLTNYPYPDDIDELVYSILDPQPDGFRAVLNGTILTLRAAENARKGTVSTVALGVRDDVTQGGSGRIQLTIVPSTRPLLIPAADKAVARRGGTTTVDVLANDAATNPFPGAPIRVVNIRGLDGAVLPAGITISPNEDNSRLSVSVARTALPGDVNLQYQVADSTNDPDRFVWGSITVSVQDRPDPVANIAPTGFGDRSITMRWNGGAFNNSPITAYRVTASDGGTVVSSTECTGTTCSIPTAGNGPANAVTIAVVAINAIGESDSTVLADPIWSDLIPAAPASFSSIALDRGLSISWNAVTSPAGGSPVDRYRLNVGGFSGDFSPATVCAGGICTVNTLAAGWTLDNGVAVSYTVSPRNAALTALSVWNTSEPRSDVPAGPPIAGASPLATMTGDASVRLDWPGIFSDNGRQISGYRAAAYTGAAPTCAADGTVTANGAVVLDAGTGTTAQFSGLQANASYSLLVFARNGQGCTASPSVVARTAPGIVTAIDSGTGPVQNGDVFDFQLLGGSIGAEPLTVDYSIIYRLIGPGVPATESGRVPLGSFLNTDGQQYGQNVAVQVRACRIWASVPLCQSSWSASFDLGTPVDPRVTGQLTFLPDDALLSNSGTFQWDGLPTGYSLVEYACGAPPREYFPAETATTCHADASVRQDPHLTIRVSANGTTYTKTYLWSDYD</sequence>
<dbReference type="Gene3D" id="2.60.40.10">
    <property type="entry name" value="Immunoglobulins"/>
    <property type="match status" value="2"/>
</dbReference>
<proteinExistence type="predicted"/>
<dbReference type="InterPro" id="IPR003961">
    <property type="entry name" value="FN3_dom"/>
</dbReference>
<dbReference type="Gene3D" id="2.60.40.3440">
    <property type="match status" value="1"/>
</dbReference>
<dbReference type="GO" id="GO:0016798">
    <property type="term" value="F:hydrolase activity, acting on glycosyl bonds"/>
    <property type="evidence" value="ECO:0007669"/>
    <property type="project" value="UniProtKB-KW"/>
</dbReference>
<keyword evidence="5" id="KW-1185">Reference proteome</keyword>
<dbReference type="Proteomes" id="UP000219440">
    <property type="component" value="Unassembled WGS sequence"/>
</dbReference>
<evidence type="ECO:0000259" key="3">
    <source>
        <dbReference type="PROSITE" id="PS50853"/>
    </source>
</evidence>
<feature type="domain" description="Fibronectin type-III" evidence="3">
    <location>
        <begin position="1476"/>
        <end position="1568"/>
    </location>
</feature>
<gene>
    <name evidence="4" type="ORF">SAMN06296378_1557</name>
</gene>